<feature type="signal peptide" evidence="1">
    <location>
        <begin position="1"/>
        <end position="20"/>
    </location>
</feature>
<dbReference type="EMBL" id="CP071793">
    <property type="protein sequence ID" value="QTD48438.1"/>
    <property type="molecule type" value="Genomic_DNA"/>
</dbReference>
<evidence type="ECO:0000256" key="1">
    <source>
        <dbReference type="SAM" id="SignalP"/>
    </source>
</evidence>
<dbReference type="InterPro" id="IPR015943">
    <property type="entry name" value="WD40/YVTN_repeat-like_dom_sf"/>
</dbReference>
<dbReference type="InterPro" id="IPR035986">
    <property type="entry name" value="PKD_dom_sf"/>
</dbReference>
<keyword evidence="4" id="KW-1185">Reference proteome</keyword>
<dbReference type="SUPFAM" id="SSF110296">
    <property type="entry name" value="Oligoxyloglucan reducing end-specific cellobiohydrolase"/>
    <property type="match status" value="2"/>
</dbReference>
<feature type="domain" description="PKD" evidence="2">
    <location>
        <begin position="787"/>
        <end position="854"/>
    </location>
</feature>
<dbReference type="SUPFAM" id="SSF49299">
    <property type="entry name" value="PKD domain"/>
    <property type="match status" value="1"/>
</dbReference>
<proteinExistence type="predicted"/>
<dbReference type="Proteomes" id="UP000663929">
    <property type="component" value="Chromosome"/>
</dbReference>
<dbReference type="InterPro" id="IPR052025">
    <property type="entry name" value="Xyloglucanase_GH74"/>
</dbReference>
<dbReference type="CDD" id="cd15482">
    <property type="entry name" value="Sialidase_non-viral"/>
    <property type="match status" value="1"/>
</dbReference>
<organism evidence="3 4">
    <name type="scientific">Sulfidibacter corallicola</name>
    <dbReference type="NCBI Taxonomy" id="2818388"/>
    <lineage>
        <taxon>Bacteria</taxon>
        <taxon>Pseudomonadati</taxon>
        <taxon>Acidobacteriota</taxon>
        <taxon>Holophagae</taxon>
        <taxon>Acanthopleuribacterales</taxon>
        <taxon>Acanthopleuribacteraceae</taxon>
        <taxon>Sulfidibacter</taxon>
    </lineage>
</organism>
<evidence type="ECO:0000313" key="3">
    <source>
        <dbReference type="EMBL" id="QTD48438.1"/>
    </source>
</evidence>
<keyword evidence="1" id="KW-0732">Signal</keyword>
<feature type="chain" id="PRO_5035201378" description="PKD domain-containing protein" evidence="1">
    <location>
        <begin position="21"/>
        <end position="907"/>
    </location>
</feature>
<evidence type="ECO:0000259" key="2">
    <source>
        <dbReference type="PROSITE" id="PS50093"/>
    </source>
</evidence>
<accession>A0A8A4TI32</accession>
<protein>
    <recommendedName>
        <fullName evidence="2">PKD domain-containing protein</fullName>
    </recommendedName>
</protein>
<dbReference type="RefSeq" id="WP_237378088.1">
    <property type="nucleotide sequence ID" value="NZ_CP071793.1"/>
</dbReference>
<dbReference type="PROSITE" id="PS50093">
    <property type="entry name" value="PKD"/>
    <property type="match status" value="1"/>
</dbReference>
<gene>
    <name evidence="3" type="ORF">J3U87_22895</name>
</gene>
<dbReference type="Gene3D" id="2.130.10.10">
    <property type="entry name" value="YVTN repeat-like/Quinoprotein amine dehydrogenase"/>
    <property type="match status" value="4"/>
</dbReference>
<reference evidence="3" key="1">
    <citation type="submission" date="2021-03" db="EMBL/GenBank/DDBJ databases">
        <title>Acanthopleuribacteraceae sp. M133.</title>
        <authorList>
            <person name="Wang G."/>
        </authorList>
    </citation>
    <scope>NUCLEOTIDE SEQUENCE</scope>
    <source>
        <strain evidence="3">M133</strain>
    </source>
</reference>
<sequence length="907" mass="96176">MSLCLRACLAGLLVWVPLWAQVPFHHSQLGDKTNGEEEAINRRVQWFAERRGLDSTPNPNEYWRKAITDTQSLAAETGSRSPGAIWVPRGPASMTMLSWDMGRVAGRVSAFAHDLDDDQLLYLGTASGGLWRSTDGGNNWTSIFDQVGTQTIGAIWIQPGSPKTIWVGTGEQGSSCTGYMGMGLYKSTDGGNTWQASNGAGAGRLAATSVVAITGHPTDSQVLLVSGERDCVDQWDAPGGIFRSADGGGSWTKVLSGYVNDVLADPENPGTFYASIGRWSSLAGNGIYKSTDGGLNWDRLENGIPFENDVSRSRIAMAPSDSSILYMLSYGSAGGLFRTEDGGQSWTRQNANACEGQCSYNLCLDVHPDDPDTVLVGSIRFALSTNAGVNLNYLTSGWGGGQKVHQDTHVVSFHRGTTGSPANGNRFWVGSDGGLWRTDDGGTNFVNLNANLNITQFYDIAVHPDNPEIVLGGAQDNSSSRTTGTPLWNVTIVTGDGFMNLFDPNNPDIAFQTSYPSWNGSGYVPSLVRSYNGGEPGTFNWLSMDGIPTGEPWGWVTPLANAAIGGTTDTAIFVGSNRVYRSVNEGDNWTPISTALSSDQISVVHAQSTGSDVAVLVGYSDGKVGITYNGTAASPDWQDVTGTLPSSWVADLAMDPDDTNRIYMVRSAFGGAKLFRSDNSGGTWLELGAGLPDVPANAVAVDPLQTSRIFVGNDVGVFVSEDFGANFVPFMDGLPLGTVVTDLEIDDDPYWLTLGSYGRGVWQIALTPSDLGVEGGPNAETCSGRGVLVSVTATGGSGSYSYDWQVAGGPDTDLDQFDDTSLANPTFTPSVSGQYTLRCTVSDGSGSASADVSVSAGNSLELLWVASTHWLETTGSPGWDPQLDLDANGRIDLLDLVLRVNNPACDE</sequence>
<name>A0A8A4TI32_SULCO</name>
<dbReference type="AlphaFoldDB" id="A0A8A4TI32"/>
<dbReference type="GO" id="GO:0010411">
    <property type="term" value="P:xyloglucan metabolic process"/>
    <property type="evidence" value="ECO:0007669"/>
    <property type="project" value="TreeGrafter"/>
</dbReference>
<dbReference type="CDD" id="cd00146">
    <property type="entry name" value="PKD"/>
    <property type="match status" value="1"/>
</dbReference>
<dbReference type="KEGG" id="scor:J3U87_22895"/>
<dbReference type="InterPro" id="IPR000601">
    <property type="entry name" value="PKD_dom"/>
</dbReference>
<dbReference type="Gene3D" id="2.60.40.10">
    <property type="entry name" value="Immunoglobulins"/>
    <property type="match status" value="1"/>
</dbReference>
<evidence type="ECO:0000313" key="4">
    <source>
        <dbReference type="Proteomes" id="UP000663929"/>
    </source>
</evidence>
<dbReference type="PANTHER" id="PTHR43739">
    <property type="entry name" value="XYLOGLUCANASE (EUROFUNG)"/>
    <property type="match status" value="1"/>
</dbReference>
<dbReference type="InterPro" id="IPR013783">
    <property type="entry name" value="Ig-like_fold"/>
</dbReference>
<dbReference type="PANTHER" id="PTHR43739:SF5">
    <property type="entry name" value="EXO-ALPHA-SIALIDASE"/>
    <property type="match status" value="1"/>
</dbReference>